<sequence>MAFYKHYSFDLWLTLIKSNPAYKQERTQYFYQKFNTKHKNLAEIAVIFRQVDLMVNAINERTGKNVDADEMYLMIISMINDYDFNFHDVDLQEIDHDMEQLVFTHMPLLYSDSSLTVLEQLKSTGLSSTNILSNTGFIKGKTLKKVINHLGIDKFIDFQLYSDEVRMSKPNTRFFQLMLDTIDRRKHPELMLKDVIHVGDNPHADVRGAEAMGINSMLINSNHLSISHLLYDTV</sequence>
<organism evidence="1 2">
    <name type="scientific">Pedobacter ginsenosidimutans</name>
    <dbReference type="NCBI Taxonomy" id="687842"/>
    <lineage>
        <taxon>Bacteria</taxon>
        <taxon>Pseudomonadati</taxon>
        <taxon>Bacteroidota</taxon>
        <taxon>Sphingobacteriia</taxon>
        <taxon>Sphingobacteriales</taxon>
        <taxon>Sphingobacteriaceae</taxon>
        <taxon>Pedobacter</taxon>
    </lineage>
</organism>
<dbReference type="Pfam" id="PF00702">
    <property type="entry name" value="Hydrolase"/>
    <property type="match status" value="1"/>
</dbReference>
<dbReference type="InterPro" id="IPR051828">
    <property type="entry name" value="HAD-like_hydrolase_domain"/>
</dbReference>
<accession>A0A0T5VPS0</accession>
<gene>
    <name evidence="1" type="ORF">ASU31_14415</name>
</gene>
<dbReference type="SFLD" id="SFLDS00003">
    <property type="entry name" value="Haloacid_Dehalogenase"/>
    <property type="match status" value="1"/>
</dbReference>
<dbReference type="SFLD" id="SFLDG01129">
    <property type="entry name" value="C1.5:_HAD__Beta-PGM__Phosphata"/>
    <property type="match status" value="1"/>
</dbReference>
<dbReference type="SUPFAM" id="SSF56784">
    <property type="entry name" value="HAD-like"/>
    <property type="match status" value="1"/>
</dbReference>
<dbReference type="EMBL" id="LMZQ01000009">
    <property type="protein sequence ID" value="KRT15540.1"/>
    <property type="molecule type" value="Genomic_DNA"/>
</dbReference>
<dbReference type="PANTHER" id="PTHR46191">
    <property type="match status" value="1"/>
</dbReference>
<name>A0A0T5VPS0_9SPHI</name>
<comment type="caution">
    <text evidence="1">The sequence shown here is derived from an EMBL/GenBank/DDBJ whole genome shotgun (WGS) entry which is preliminary data.</text>
</comment>
<dbReference type="PANTHER" id="PTHR46191:SF2">
    <property type="entry name" value="HALOACID DEHALOGENASE-LIKE HYDROLASE DOMAIN-CONTAINING PROTEIN 3"/>
    <property type="match status" value="1"/>
</dbReference>
<dbReference type="OrthoDB" id="3669651at2"/>
<dbReference type="InterPro" id="IPR036412">
    <property type="entry name" value="HAD-like_sf"/>
</dbReference>
<evidence type="ECO:0000313" key="1">
    <source>
        <dbReference type="EMBL" id="KRT15540.1"/>
    </source>
</evidence>
<dbReference type="RefSeq" id="WP_057932989.1">
    <property type="nucleotide sequence ID" value="NZ_LMZQ01000009.1"/>
</dbReference>
<proteinExistence type="predicted"/>
<dbReference type="STRING" id="687842.ASU31_14415"/>
<protein>
    <submittedName>
        <fullName evidence="1">Dehalogenase</fullName>
    </submittedName>
</protein>
<evidence type="ECO:0000313" key="2">
    <source>
        <dbReference type="Proteomes" id="UP000051950"/>
    </source>
</evidence>
<dbReference type="Gene3D" id="1.10.150.400">
    <property type="match status" value="1"/>
</dbReference>
<keyword evidence="2" id="KW-1185">Reference proteome</keyword>
<reference evidence="1 2" key="1">
    <citation type="submission" date="2015-11" db="EMBL/GenBank/DDBJ databases">
        <title>Sequence of Pedobacter ginsenosidimutans.</title>
        <authorList>
            <person name="Carson E."/>
            <person name="Keyser V."/>
            <person name="Newman J."/>
            <person name="Miller J."/>
        </authorList>
    </citation>
    <scope>NUCLEOTIDE SEQUENCE [LARGE SCALE GENOMIC DNA]</scope>
    <source>
        <strain evidence="1 2">KACC 14530</strain>
    </source>
</reference>
<dbReference type="AlphaFoldDB" id="A0A0T5VPS0"/>
<dbReference type="Proteomes" id="UP000051950">
    <property type="component" value="Unassembled WGS sequence"/>
</dbReference>
<dbReference type="InterPro" id="IPR023214">
    <property type="entry name" value="HAD_sf"/>
</dbReference>
<dbReference type="Gene3D" id="3.40.50.1000">
    <property type="entry name" value="HAD superfamily/HAD-like"/>
    <property type="match status" value="1"/>
</dbReference>